<dbReference type="GO" id="GO:0008270">
    <property type="term" value="F:zinc ion binding"/>
    <property type="evidence" value="ECO:0007669"/>
    <property type="project" value="InterPro"/>
</dbReference>
<dbReference type="FunFam" id="3.40.50.720:FF:000022">
    <property type="entry name" value="Cinnamyl alcohol dehydrogenase"/>
    <property type="match status" value="1"/>
</dbReference>
<dbReference type="Pfam" id="PF08240">
    <property type="entry name" value="ADH_N"/>
    <property type="match status" value="1"/>
</dbReference>
<feature type="domain" description="Enoyl reductase (ER)" evidence="6">
    <location>
        <begin position="10"/>
        <end position="329"/>
    </location>
</feature>
<gene>
    <name evidence="7" type="ORF">SERLADRAFT_467281</name>
</gene>
<name>F8NVV3_SERL9</name>
<dbReference type="PROSITE" id="PS00059">
    <property type="entry name" value="ADH_ZINC"/>
    <property type="match status" value="1"/>
</dbReference>
<protein>
    <recommendedName>
        <fullName evidence="6">Enoyl reductase (ER) domain-containing protein</fullName>
    </recommendedName>
</protein>
<dbReference type="GO" id="GO:0016616">
    <property type="term" value="F:oxidoreductase activity, acting on the CH-OH group of donors, NAD or NADP as acceptor"/>
    <property type="evidence" value="ECO:0007669"/>
    <property type="project" value="InterPro"/>
</dbReference>
<dbReference type="EMBL" id="GL945434">
    <property type="protein sequence ID" value="EGO24264.1"/>
    <property type="molecule type" value="Genomic_DNA"/>
</dbReference>
<dbReference type="CDD" id="cd05283">
    <property type="entry name" value="CAD1"/>
    <property type="match status" value="1"/>
</dbReference>
<dbReference type="RefSeq" id="XP_007318283.1">
    <property type="nucleotide sequence ID" value="XM_007318221.1"/>
</dbReference>
<dbReference type="InterPro" id="IPR013154">
    <property type="entry name" value="ADH-like_N"/>
</dbReference>
<dbReference type="InterPro" id="IPR013149">
    <property type="entry name" value="ADH-like_C"/>
</dbReference>
<dbReference type="Gene3D" id="3.40.50.720">
    <property type="entry name" value="NAD(P)-binding Rossmann-like Domain"/>
    <property type="match status" value="1"/>
</dbReference>
<dbReference type="SUPFAM" id="SSF50129">
    <property type="entry name" value="GroES-like"/>
    <property type="match status" value="1"/>
</dbReference>
<dbReference type="FunFam" id="3.90.180.10:FF:000022">
    <property type="entry name" value="NADP-dependent alcohol dehydrogenase"/>
    <property type="match status" value="1"/>
</dbReference>
<evidence type="ECO:0000313" key="7">
    <source>
        <dbReference type="EMBL" id="EGO24264.1"/>
    </source>
</evidence>
<dbReference type="AlphaFoldDB" id="F8NVV3"/>
<comment type="similarity">
    <text evidence="5">Belongs to the zinc-containing alcohol dehydrogenase family.</text>
</comment>
<evidence type="ECO:0000256" key="3">
    <source>
        <dbReference type="ARBA" id="ARBA00022833"/>
    </source>
</evidence>
<dbReference type="InterPro" id="IPR011032">
    <property type="entry name" value="GroES-like_sf"/>
</dbReference>
<sequence>MGFDFTVFKGSKDGKITKSTTHKDTLDPDEVLIQVTHSGLCGTDQHYRSEEMVLGHEGVGIVQQIGSTVTSFKVGERVGWGYEHDSCGHCDECLNGNEMHCPERHMYGISEFDQGSFATHAVWRARFLFHVPESIQSAEAAPLMCAGATVFNALYSHDVRPTDRVGIVGIGGLGHLAIQFASRMGCEVVVFSGTESKKQEAMHLGASEFYATKDVKKLDIGRKLKHLFVTTSSQPDWPLFFSVLAPNAAIYPLTVSQDSLTMPYLELVQNGIRIQGSITPSRGTHIKMLRFAAFHQIKPIVQTFPMNLEGIEDAMQKLEKGEVRYRAVLVVEGA</sequence>
<keyword evidence="2 5" id="KW-0479">Metal-binding</keyword>
<comment type="cofactor">
    <cofactor evidence="1 5">
        <name>Zn(2+)</name>
        <dbReference type="ChEBI" id="CHEBI:29105"/>
    </cofactor>
</comment>
<dbReference type="SUPFAM" id="SSF51735">
    <property type="entry name" value="NAD(P)-binding Rossmann-fold domains"/>
    <property type="match status" value="1"/>
</dbReference>
<dbReference type="Pfam" id="PF00107">
    <property type="entry name" value="ADH_zinc_N"/>
    <property type="match status" value="1"/>
</dbReference>
<evidence type="ECO:0000256" key="4">
    <source>
        <dbReference type="ARBA" id="ARBA00023002"/>
    </source>
</evidence>
<evidence type="ECO:0000256" key="1">
    <source>
        <dbReference type="ARBA" id="ARBA00001947"/>
    </source>
</evidence>
<dbReference type="SMART" id="SM00829">
    <property type="entry name" value="PKS_ER"/>
    <property type="match status" value="1"/>
</dbReference>
<dbReference type="HOGENOM" id="CLU_026673_20_2_1"/>
<keyword evidence="3 5" id="KW-0862">Zinc</keyword>
<dbReference type="KEGG" id="sla:SERLADRAFT_467281"/>
<dbReference type="GeneID" id="18819205"/>
<evidence type="ECO:0000256" key="2">
    <source>
        <dbReference type="ARBA" id="ARBA00022723"/>
    </source>
</evidence>
<dbReference type="OrthoDB" id="1879366at2759"/>
<dbReference type="PANTHER" id="PTHR42683">
    <property type="entry name" value="ALDEHYDE REDUCTASE"/>
    <property type="match status" value="1"/>
</dbReference>
<dbReference type="InterPro" id="IPR036291">
    <property type="entry name" value="NAD(P)-bd_dom_sf"/>
</dbReference>
<dbReference type="InterPro" id="IPR020843">
    <property type="entry name" value="ER"/>
</dbReference>
<dbReference type="Proteomes" id="UP000008064">
    <property type="component" value="Unassembled WGS sequence"/>
</dbReference>
<keyword evidence="4" id="KW-0560">Oxidoreductase</keyword>
<organism>
    <name type="scientific">Serpula lacrymans var. lacrymans (strain S7.9)</name>
    <name type="common">Dry rot fungus</name>
    <dbReference type="NCBI Taxonomy" id="578457"/>
    <lineage>
        <taxon>Eukaryota</taxon>
        <taxon>Fungi</taxon>
        <taxon>Dikarya</taxon>
        <taxon>Basidiomycota</taxon>
        <taxon>Agaricomycotina</taxon>
        <taxon>Agaricomycetes</taxon>
        <taxon>Agaricomycetidae</taxon>
        <taxon>Boletales</taxon>
        <taxon>Coniophorineae</taxon>
        <taxon>Serpulaceae</taxon>
        <taxon>Serpula</taxon>
    </lineage>
</organism>
<dbReference type="Gene3D" id="3.90.180.10">
    <property type="entry name" value="Medium-chain alcohol dehydrogenases, catalytic domain"/>
    <property type="match status" value="1"/>
</dbReference>
<reference evidence="7" key="1">
    <citation type="submission" date="2011-04" db="EMBL/GenBank/DDBJ databases">
        <title>Evolution of plant cell wall degrading machinery underlies the functional diversity of forest fungi.</title>
        <authorList>
            <consortium name="US DOE Joint Genome Institute (JGI-PGF)"/>
            <person name="Eastwood D.C."/>
            <person name="Floudas D."/>
            <person name="Binder M."/>
            <person name="Majcherczyk A."/>
            <person name="Schneider P."/>
            <person name="Aerts A."/>
            <person name="Asiegbu F.O."/>
            <person name="Baker S.E."/>
            <person name="Barry K."/>
            <person name="Bendiksby M."/>
            <person name="Blumentritt M."/>
            <person name="Coutinho P.M."/>
            <person name="Cullen D."/>
            <person name="Cullen D."/>
            <person name="Gathman A."/>
            <person name="Goodell B."/>
            <person name="Henrissat B."/>
            <person name="Ihrmark K."/>
            <person name="Kauserud H."/>
            <person name="Kohler A."/>
            <person name="LaButti K."/>
            <person name="Lapidus A."/>
            <person name="Lavin J.L."/>
            <person name="Lee Y.-H."/>
            <person name="Lindquist E."/>
            <person name="Lilly W."/>
            <person name="Lucas S."/>
            <person name="Morin E."/>
            <person name="Murat C."/>
            <person name="Oguiza J.A."/>
            <person name="Park J."/>
            <person name="Pisabarro A.G."/>
            <person name="Riley R."/>
            <person name="Rosling A."/>
            <person name="Salamov A."/>
            <person name="Schmidt O."/>
            <person name="Schmutz J."/>
            <person name="Skrede I."/>
            <person name="Stenlid J."/>
            <person name="Wiebenga A."/>
            <person name="Xie X."/>
            <person name="Kues U."/>
            <person name="Hibbett D.S."/>
            <person name="Hoffmeister D."/>
            <person name="Hogberg N."/>
            <person name="Martin F."/>
            <person name="Grigoriev I.V."/>
            <person name="Watkinson S.C."/>
        </authorList>
    </citation>
    <scope>NUCLEOTIDE SEQUENCE</scope>
    <source>
        <strain evidence="7">S7.9</strain>
    </source>
</reference>
<proteinExistence type="inferred from homology"/>
<dbReference type="InterPro" id="IPR002328">
    <property type="entry name" value="ADH_Zn_CS"/>
</dbReference>
<evidence type="ECO:0000259" key="6">
    <source>
        <dbReference type="SMART" id="SM00829"/>
    </source>
</evidence>
<evidence type="ECO:0000256" key="5">
    <source>
        <dbReference type="RuleBase" id="RU361277"/>
    </source>
</evidence>
<dbReference type="InterPro" id="IPR047109">
    <property type="entry name" value="CAD-like"/>
</dbReference>
<accession>F8NVV3</accession>